<dbReference type="GO" id="GO:0008270">
    <property type="term" value="F:zinc ion binding"/>
    <property type="evidence" value="ECO:0007669"/>
    <property type="project" value="UniProtKB-KW"/>
</dbReference>
<sequence length="346" mass="38431">MIQLHFVFLNMEEEKIEILASPEKPSPRPARRRASRYSAEMVRELCNSDTECSDNDPDYDGEKLMKARHSLKSSLCRVGRKSSLMSSSSSEEVDEPDVCLPKKKRCKAVKKSPGSKEAKIPKRAGKRSWAPASTSPATPVPGSKATNSAKSLPKCTPAKIERANPVHSVPETMTPGSNAAEPSPALSSSPNMPEDGSARGLRGNPRSISPYLAPHNVPSPTPPIAAIKDGYSVWDKDTAVIQPIQTSGRENYYCCVEGCSSGDTSDKQGLWLFAMPENEQHMSAWDERLPINYERNRPRSPRICYRHFEKAQFVRRQQRLIGLKRDALPIKTERPESLCFKKEPPS</sequence>
<dbReference type="EMBL" id="JO842922">
    <property type="protein sequence ID" value="AEO34539.1"/>
    <property type="molecule type" value="mRNA"/>
</dbReference>
<evidence type="ECO:0000256" key="1">
    <source>
        <dbReference type="ARBA" id="ARBA00022723"/>
    </source>
</evidence>
<feature type="region of interest" description="Disordered" evidence="6">
    <location>
        <begin position="76"/>
        <end position="217"/>
    </location>
</feature>
<evidence type="ECO:0000256" key="4">
    <source>
        <dbReference type="ARBA" id="ARBA00023125"/>
    </source>
</evidence>
<dbReference type="PROSITE" id="PS50950">
    <property type="entry name" value="ZF_THAP"/>
    <property type="match status" value="1"/>
</dbReference>
<keyword evidence="4 5" id="KW-0238">DNA-binding</keyword>
<evidence type="ECO:0000259" key="7">
    <source>
        <dbReference type="PROSITE" id="PS50950"/>
    </source>
</evidence>
<keyword evidence="3" id="KW-0862">Zinc</keyword>
<dbReference type="InterPro" id="IPR006612">
    <property type="entry name" value="THAP_Znf"/>
</dbReference>
<dbReference type="InterPro" id="IPR038441">
    <property type="entry name" value="THAP_Znf_sf"/>
</dbReference>
<keyword evidence="1" id="KW-0479">Metal-binding</keyword>
<feature type="domain" description="THAP-type" evidence="7">
    <location>
        <begin position="249"/>
        <end position="332"/>
    </location>
</feature>
<dbReference type="AlphaFoldDB" id="G3MM21"/>
<dbReference type="SUPFAM" id="SSF57716">
    <property type="entry name" value="Glucocorticoid receptor-like (DNA-binding domain)"/>
    <property type="match status" value="1"/>
</dbReference>
<accession>G3MM21</accession>
<dbReference type="Gene3D" id="6.20.210.20">
    <property type="entry name" value="THAP domain"/>
    <property type="match status" value="1"/>
</dbReference>
<evidence type="ECO:0000256" key="6">
    <source>
        <dbReference type="SAM" id="MobiDB-lite"/>
    </source>
</evidence>
<protein>
    <recommendedName>
        <fullName evidence="7">THAP-type domain-containing protein</fullName>
    </recommendedName>
</protein>
<evidence type="ECO:0000313" key="8">
    <source>
        <dbReference type="EMBL" id="AEO34539.1"/>
    </source>
</evidence>
<evidence type="ECO:0000256" key="3">
    <source>
        <dbReference type="ARBA" id="ARBA00022833"/>
    </source>
</evidence>
<organism evidence="8">
    <name type="scientific">Amblyomma maculatum</name>
    <name type="common">Gulf Coast tick</name>
    <dbReference type="NCBI Taxonomy" id="34609"/>
    <lineage>
        <taxon>Eukaryota</taxon>
        <taxon>Metazoa</taxon>
        <taxon>Ecdysozoa</taxon>
        <taxon>Arthropoda</taxon>
        <taxon>Chelicerata</taxon>
        <taxon>Arachnida</taxon>
        <taxon>Acari</taxon>
        <taxon>Parasitiformes</taxon>
        <taxon>Ixodida</taxon>
        <taxon>Ixodoidea</taxon>
        <taxon>Ixodidae</taxon>
        <taxon>Amblyomminae</taxon>
        <taxon>Amblyomma</taxon>
    </lineage>
</organism>
<keyword evidence="2 5" id="KW-0863">Zinc-finger</keyword>
<evidence type="ECO:0000256" key="5">
    <source>
        <dbReference type="PROSITE-ProRule" id="PRU00309"/>
    </source>
</evidence>
<dbReference type="SMART" id="SM00980">
    <property type="entry name" value="THAP"/>
    <property type="match status" value="1"/>
</dbReference>
<feature type="compositionally biased region" description="Basic residues" evidence="6">
    <location>
        <begin position="101"/>
        <end position="110"/>
    </location>
</feature>
<name>G3MM21_AMBMU</name>
<dbReference type="Pfam" id="PF05485">
    <property type="entry name" value="THAP"/>
    <property type="match status" value="1"/>
</dbReference>
<proteinExistence type="evidence at transcript level"/>
<evidence type="ECO:0000256" key="2">
    <source>
        <dbReference type="ARBA" id="ARBA00022771"/>
    </source>
</evidence>
<dbReference type="GO" id="GO:0003677">
    <property type="term" value="F:DNA binding"/>
    <property type="evidence" value="ECO:0007669"/>
    <property type="project" value="UniProtKB-UniRule"/>
</dbReference>
<reference evidence="8" key="1">
    <citation type="journal article" date="2011" name="PLoS ONE">
        <title>A deep insight into the sialotranscriptome of the gulf coast tick, Amblyomma maculatum.</title>
        <authorList>
            <person name="Karim S."/>
            <person name="Singh P."/>
            <person name="Ribeiro J.M."/>
        </authorList>
    </citation>
    <scope>NUCLEOTIDE SEQUENCE</scope>
    <source>
        <tissue evidence="8">Salivary gland</tissue>
    </source>
</reference>
<feature type="compositionally biased region" description="Low complexity" evidence="6">
    <location>
        <begin position="177"/>
        <end position="190"/>
    </location>
</feature>